<dbReference type="Proteomes" id="UP000054498">
    <property type="component" value="Unassembled WGS sequence"/>
</dbReference>
<dbReference type="CDD" id="cd03017">
    <property type="entry name" value="PRX_BCP"/>
    <property type="match status" value="1"/>
</dbReference>
<dbReference type="STRING" id="145388.A0A0D2MBX3"/>
<evidence type="ECO:0000256" key="7">
    <source>
        <dbReference type="ARBA" id="ARBA00023284"/>
    </source>
</evidence>
<dbReference type="RefSeq" id="XP_013899729.1">
    <property type="nucleotide sequence ID" value="XM_014044275.1"/>
</dbReference>
<proteinExistence type="inferred from homology"/>
<dbReference type="PANTHER" id="PTHR42801">
    <property type="entry name" value="THIOREDOXIN-DEPENDENT PEROXIDE REDUCTASE"/>
    <property type="match status" value="1"/>
</dbReference>
<dbReference type="PANTHER" id="PTHR42801:SF4">
    <property type="entry name" value="AHPC_TSA FAMILY PROTEIN"/>
    <property type="match status" value="1"/>
</dbReference>
<dbReference type="KEGG" id="mng:MNEG_7253"/>
<evidence type="ECO:0000256" key="6">
    <source>
        <dbReference type="ARBA" id="ARBA00023157"/>
    </source>
</evidence>
<keyword evidence="4" id="KW-0049">Antioxidant</keyword>
<protein>
    <recommendedName>
        <fullName evidence="2">thioredoxin-dependent peroxiredoxin</fullName>
        <ecNumber evidence="2">1.11.1.24</ecNumber>
    </recommendedName>
    <alternativeName>
        <fullName evidence="8">Thioredoxin peroxidase</fullName>
    </alternativeName>
    <alternativeName>
        <fullName evidence="10">Thioredoxin-dependent peroxiredoxin Q</fullName>
    </alternativeName>
</protein>
<dbReference type="GO" id="GO:0034599">
    <property type="term" value="P:cellular response to oxidative stress"/>
    <property type="evidence" value="ECO:0007669"/>
    <property type="project" value="TreeGrafter"/>
</dbReference>
<dbReference type="EMBL" id="KK101485">
    <property type="protein sequence ID" value="KIZ00710.1"/>
    <property type="molecule type" value="Genomic_DNA"/>
</dbReference>
<keyword evidence="14" id="KW-1185">Reference proteome</keyword>
<dbReference type="GO" id="GO:0009543">
    <property type="term" value="C:chloroplast thylakoid lumen"/>
    <property type="evidence" value="ECO:0007669"/>
    <property type="project" value="UniProtKB-SubCell"/>
</dbReference>
<gene>
    <name evidence="13" type="ORF">MNEG_7253</name>
</gene>
<comment type="subcellular location">
    <subcellularLocation>
        <location evidence="1">Plastid</location>
        <location evidence="1">Chloroplast thylakoid lumen</location>
    </subcellularLocation>
</comment>
<dbReference type="Pfam" id="PF00578">
    <property type="entry name" value="AhpC-TSA"/>
    <property type="match status" value="1"/>
</dbReference>
<dbReference type="InterPro" id="IPR000866">
    <property type="entry name" value="AhpC/TSA"/>
</dbReference>
<evidence type="ECO:0000259" key="12">
    <source>
        <dbReference type="PROSITE" id="PS51352"/>
    </source>
</evidence>
<dbReference type="GeneID" id="25740129"/>
<dbReference type="EC" id="1.11.1.24" evidence="2"/>
<dbReference type="AlphaFoldDB" id="A0A0D2MBX3"/>
<dbReference type="InterPro" id="IPR050924">
    <property type="entry name" value="Peroxiredoxin_BCP/PrxQ"/>
</dbReference>
<evidence type="ECO:0000256" key="1">
    <source>
        <dbReference type="ARBA" id="ARBA00004456"/>
    </source>
</evidence>
<evidence type="ECO:0000256" key="10">
    <source>
        <dbReference type="ARBA" id="ARBA00042163"/>
    </source>
</evidence>
<keyword evidence="6" id="KW-1015">Disulfide bond</keyword>
<reference evidence="13 14" key="1">
    <citation type="journal article" date="2013" name="BMC Genomics">
        <title>Reconstruction of the lipid metabolism for the microalga Monoraphidium neglectum from its genome sequence reveals characteristics suitable for biofuel production.</title>
        <authorList>
            <person name="Bogen C."/>
            <person name="Al-Dilaimi A."/>
            <person name="Albersmeier A."/>
            <person name="Wichmann J."/>
            <person name="Grundmann M."/>
            <person name="Rupp O."/>
            <person name="Lauersen K.J."/>
            <person name="Blifernez-Klassen O."/>
            <person name="Kalinowski J."/>
            <person name="Goesmann A."/>
            <person name="Mussgnug J.H."/>
            <person name="Kruse O."/>
        </authorList>
    </citation>
    <scope>NUCLEOTIDE SEQUENCE [LARGE SCALE GENOMIC DNA]</scope>
    <source>
        <strain evidence="13 14">SAG 48.87</strain>
    </source>
</reference>
<keyword evidence="7" id="KW-0676">Redox-active center</keyword>
<evidence type="ECO:0000256" key="2">
    <source>
        <dbReference type="ARBA" id="ARBA00013017"/>
    </source>
</evidence>
<accession>A0A0D2MBX3</accession>
<dbReference type="InterPro" id="IPR036249">
    <property type="entry name" value="Thioredoxin-like_sf"/>
</dbReference>
<evidence type="ECO:0000313" key="13">
    <source>
        <dbReference type="EMBL" id="KIZ00710.1"/>
    </source>
</evidence>
<comment type="catalytic activity">
    <reaction evidence="11">
        <text>a hydroperoxide + [thioredoxin]-dithiol = an alcohol + [thioredoxin]-disulfide + H2O</text>
        <dbReference type="Rhea" id="RHEA:62620"/>
        <dbReference type="Rhea" id="RHEA-COMP:10698"/>
        <dbReference type="Rhea" id="RHEA-COMP:10700"/>
        <dbReference type="ChEBI" id="CHEBI:15377"/>
        <dbReference type="ChEBI" id="CHEBI:29950"/>
        <dbReference type="ChEBI" id="CHEBI:30879"/>
        <dbReference type="ChEBI" id="CHEBI:35924"/>
        <dbReference type="ChEBI" id="CHEBI:50058"/>
        <dbReference type="EC" id="1.11.1.24"/>
    </reaction>
</comment>
<evidence type="ECO:0000256" key="4">
    <source>
        <dbReference type="ARBA" id="ARBA00022862"/>
    </source>
</evidence>
<dbReference type="GO" id="GO:0008379">
    <property type="term" value="F:thioredoxin peroxidase activity"/>
    <property type="evidence" value="ECO:0007669"/>
    <property type="project" value="TreeGrafter"/>
</dbReference>
<name>A0A0D2MBX3_9CHLO</name>
<evidence type="ECO:0000256" key="8">
    <source>
        <dbReference type="ARBA" id="ARBA00032824"/>
    </source>
</evidence>
<dbReference type="PROSITE" id="PS51352">
    <property type="entry name" value="THIOREDOXIN_2"/>
    <property type="match status" value="1"/>
</dbReference>
<feature type="domain" description="Thioredoxin" evidence="12">
    <location>
        <begin position="36"/>
        <end position="214"/>
    </location>
</feature>
<evidence type="ECO:0000256" key="5">
    <source>
        <dbReference type="ARBA" id="ARBA00023002"/>
    </source>
</evidence>
<organism evidence="13 14">
    <name type="scientific">Monoraphidium neglectum</name>
    <dbReference type="NCBI Taxonomy" id="145388"/>
    <lineage>
        <taxon>Eukaryota</taxon>
        <taxon>Viridiplantae</taxon>
        <taxon>Chlorophyta</taxon>
        <taxon>core chlorophytes</taxon>
        <taxon>Chlorophyceae</taxon>
        <taxon>CS clade</taxon>
        <taxon>Sphaeropleales</taxon>
        <taxon>Selenastraceae</taxon>
        <taxon>Monoraphidium</taxon>
    </lineage>
</organism>
<comment type="similarity">
    <text evidence="9">Belongs to the peroxiredoxin family. BCP/PrxQ subfamily.</text>
</comment>
<sequence length="216" mass="23326">MLASRSAVVSRAAARPVPFQARSRRTVSVSALKVGENLKDSAEFYRVLKASDGSVVSLASFVNERKQPLVLFFYPKAGTPGCTKQACKFRDEYARFTDAGAVVFGISGDSPEENKAFAEAQRLPFPLLTDPSNILRKLWGCTQILVITPAAHGLCPTPHPLPAIFLTGADLLVLPGRQTYVFDRTGKCLLSFNSQLDTEKHVSEALAALATVKSVA</sequence>
<evidence type="ECO:0000256" key="9">
    <source>
        <dbReference type="ARBA" id="ARBA00038489"/>
    </source>
</evidence>
<evidence type="ECO:0000256" key="3">
    <source>
        <dbReference type="ARBA" id="ARBA00022559"/>
    </source>
</evidence>
<evidence type="ECO:0000313" key="14">
    <source>
        <dbReference type="Proteomes" id="UP000054498"/>
    </source>
</evidence>
<evidence type="ECO:0000256" key="11">
    <source>
        <dbReference type="ARBA" id="ARBA00049091"/>
    </source>
</evidence>
<keyword evidence="3 13" id="KW-0575">Peroxidase</keyword>
<dbReference type="InterPro" id="IPR013766">
    <property type="entry name" value="Thioredoxin_domain"/>
</dbReference>
<dbReference type="OrthoDB" id="338622at2759"/>
<dbReference type="Gene3D" id="3.40.30.10">
    <property type="entry name" value="Glutaredoxin"/>
    <property type="match status" value="1"/>
</dbReference>
<dbReference type="GO" id="GO:0045454">
    <property type="term" value="P:cell redox homeostasis"/>
    <property type="evidence" value="ECO:0007669"/>
    <property type="project" value="TreeGrafter"/>
</dbReference>
<keyword evidence="5 13" id="KW-0560">Oxidoreductase</keyword>
<dbReference type="SUPFAM" id="SSF52833">
    <property type="entry name" value="Thioredoxin-like"/>
    <property type="match status" value="1"/>
</dbReference>